<comment type="caution">
    <text evidence="2">The sequence shown here is derived from an EMBL/GenBank/DDBJ whole genome shotgun (WGS) entry which is preliminary data.</text>
</comment>
<protein>
    <submittedName>
        <fullName evidence="2">Uncharacterized protein</fullName>
    </submittedName>
</protein>
<dbReference type="EMBL" id="VKHT01000078">
    <property type="protein sequence ID" value="MBB0243445.1"/>
    <property type="molecule type" value="Genomic_DNA"/>
</dbReference>
<accession>A0A7W3Y0Q0</accession>
<dbReference type="RefSeq" id="WP_182605121.1">
    <property type="nucleotide sequence ID" value="NZ_VKHT01000078.1"/>
</dbReference>
<gene>
    <name evidence="2" type="ORF">FNQ90_04805</name>
</gene>
<evidence type="ECO:0000256" key="1">
    <source>
        <dbReference type="SAM" id="MobiDB-lite"/>
    </source>
</evidence>
<name>A0A7W3Y0Q0_9ACTN</name>
<dbReference type="Proteomes" id="UP000538929">
    <property type="component" value="Unassembled WGS sequence"/>
</dbReference>
<dbReference type="AlphaFoldDB" id="A0A7W3Y0Q0"/>
<reference evidence="3" key="1">
    <citation type="submission" date="2019-10" db="EMBL/GenBank/DDBJ databases">
        <title>Streptomyces sp. nov., a novel actinobacterium isolated from alkaline environment.</title>
        <authorList>
            <person name="Golinska P."/>
        </authorList>
    </citation>
    <scope>NUCLEOTIDE SEQUENCE [LARGE SCALE GENOMIC DNA]</scope>
    <source>
        <strain evidence="3">DSM 42118</strain>
    </source>
</reference>
<organism evidence="2 3">
    <name type="scientific">Streptomyces alkaliphilus</name>
    <dbReference type="NCBI Taxonomy" id="1472722"/>
    <lineage>
        <taxon>Bacteria</taxon>
        <taxon>Bacillati</taxon>
        <taxon>Actinomycetota</taxon>
        <taxon>Actinomycetes</taxon>
        <taxon>Kitasatosporales</taxon>
        <taxon>Streptomycetaceae</taxon>
        <taxon>Streptomyces</taxon>
    </lineage>
</organism>
<evidence type="ECO:0000313" key="2">
    <source>
        <dbReference type="EMBL" id="MBB0243445.1"/>
    </source>
</evidence>
<sequence length="83" mass="8520">MAGETSGKPGVVPCGDADGGTPRDDAFAPDPPGGVVCCNCERRTTAPTPVRYVQSMSGPGFILYACPQCVLNVPHGPLPDDMT</sequence>
<keyword evidence="3" id="KW-1185">Reference proteome</keyword>
<feature type="region of interest" description="Disordered" evidence="1">
    <location>
        <begin position="1"/>
        <end position="28"/>
    </location>
</feature>
<proteinExistence type="predicted"/>
<evidence type="ECO:0000313" key="3">
    <source>
        <dbReference type="Proteomes" id="UP000538929"/>
    </source>
</evidence>